<sequence>MDVEWSRPDPSKDGMDPDVQFARRAQRLLGMHAARWMRIGIIGLLIVIIYFQMNPVAAPAHAPKTDLDPSGRAESWALTEQWLKDDPLGGDARIVSWDGQERVELADGSDRTVVSVNTLIVDSRKGWWRVRTTMRPDGTMAGWPAAERIEISTATSPNSADTWPDTLASLTPSETLSTAVSKWADAYMGSDSALLTTLMHDPDANASYQAQALGRVSSATIEKAAYLDAGRVDKNGGKSDRAAARVTIVMEAASMDAKQTQFSYDLLIGDPDGTPSILAWGAPGTGAGLAERMNRLPGGTKATDPETATDAGSGTDAGDAKDANAGTAE</sequence>
<evidence type="ECO:0000313" key="4">
    <source>
        <dbReference type="Proteomes" id="UP000232491"/>
    </source>
</evidence>
<feature type="region of interest" description="Disordered" evidence="1">
    <location>
        <begin position="289"/>
        <end position="329"/>
    </location>
</feature>
<evidence type="ECO:0000256" key="1">
    <source>
        <dbReference type="SAM" id="MobiDB-lite"/>
    </source>
</evidence>
<reference evidence="3 4" key="1">
    <citation type="submission" date="2017-05" db="EMBL/GenBank/DDBJ databases">
        <title>Comparative genomics and methylome analysis of the gut commensal Bifidobacterium breve.</title>
        <authorList>
            <person name="Bottacini F."/>
            <person name="Morrissey R."/>
            <person name="Roberts R.J."/>
            <person name="James K."/>
            <person name="van Breen J."/>
            <person name="Egan M."/>
            <person name="Lambert J."/>
            <person name="van Limpt K."/>
            <person name="Stanton C."/>
            <person name="Knol J."/>
            <person name="O' Connell Motherway M."/>
            <person name="van Sinderen D."/>
        </authorList>
    </citation>
    <scope>NUCLEOTIDE SEQUENCE [LARGE SCALE GENOMIC DNA]</scope>
    <source>
        <strain evidence="3 4">215W447a</strain>
    </source>
</reference>
<keyword evidence="2" id="KW-0472">Membrane</keyword>
<dbReference type="AlphaFoldDB" id="A0A2K9BHY2"/>
<keyword evidence="2" id="KW-1133">Transmembrane helix</keyword>
<dbReference type="EMBL" id="CP021558">
    <property type="protein sequence ID" value="AUE03249.1"/>
    <property type="molecule type" value="Genomic_DNA"/>
</dbReference>
<organism evidence="3 4">
    <name type="scientific">Bifidobacterium breve</name>
    <dbReference type="NCBI Taxonomy" id="1685"/>
    <lineage>
        <taxon>Bacteria</taxon>
        <taxon>Bacillati</taxon>
        <taxon>Actinomycetota</taxon>
        <taxon>Actinomycetes</taxon>
        <taxon>Bifidobacteriales</taxon>
        <taxon>Bifidobacteriaceae</taxon>
        <taxon>Bifidobacterium</taxon>
    </lineage>
</organism>
<feature type="transmembrane region" description="Helical" evidence="2">
    <location>
        <begin position="33"/>
        <end position="53"/>
    </location>
</feature>
<proteinExistence type="predicted"/>
<name>A0A2K9BHY2_BIFBR</name>
<keyword evidence="2" id="KW-0812">Transmembrane</keyword>
<evidence type="ECO:0000256" key="2">
    <source>
        <dbReference type="SAM" id="Phobius"/>
    </source>
</evidence>
<gene>
    <name evidence="3" type="ORF">BB215W447A_1233</name>
</gene>
<evidence type="ECO:0000313" key="3">
    <source>
        <dbReference type="EMBL" id="AUE03249.1"/>
    </source>
</evidence>
<dbReference type="Proteomes" id="UP000232491">
    <property type="component" value="Chromosome"/>
</dbReference>
<accession>A0A2K9BHY2</accession>
<protein>
    <submittedName>
        <fullName evidence="3">Uncharacterized protein</fullName>
    </submittedName>
</protein>